<name>A0AAN6W5I2_9PEZI</name>
<reference evidence="3" key="1">
    <citation type="journal article" date="2023" name="Mol. Phylogenet. Evol.">
        <title>Genome-scale phylogeny and comparative genomics of the fungal order Sordariales.</title>
        <authorList>
            <person name="Hensen N."/>
            <person name="Bonometti L."/>
            <person name="Westerberg I."/>
            <person name="Brannstrom I.O."/>
            <person name="Guillou S."/>
            <person name="Cros-Aarteil S."/>
            <person name="Calhoun S."/>
            <person name="Haridas S."/>
            <person name="Kuo A."/>
            <person name="Mondo S."/>
            <person name="Pangilinan J."/>
            <person name="Riley R."/>
            <person name="LaButti K."/>
            <person name="Andreopoulos B."/>
            <person name="Lipzen A."/>
            <person name="Chen C."/>
            <person name="Yan M."/>
            <person name="Daum C."/>
            <person name="Ng V."/>
            <person name="Clum A."/>
            <person name="Steindorff A."/>
            <person name="Ohm R.A."/>
            <person name="Martin F."/>
            <person name="Silar P."/>
            <person name="Natvig D.O."/>
            <person name="Lalanne C."/>
            <person name="Gautier V."/>
            <person name="Ament-Velasquez S.L."/>
            <person name="Kruys A."/>
            <person name="Hutchinson M.I."/>
            <person name="Powell A.J."/>
            <person name="Barry K."/>
            <person name="Miller A.N."/>
            <person name="Grigoriev I.V."/>
            <person name="Debuchy R."/>
            <person name="Gladieux P."/>
            <person name="Hiltunen Thoren M."/>
            <person name="Johannesson H."/>
        </authorList>
    </citation>
    <scope>NUCLEOTIDE SEQUENCE</scope>
    <source>
        <strain evidence="3">CBS 892.96</strain>
    </source>
</reference>
<sequence length="657" mass="73805">MSQDTDSEVEVMADFRVIPDTPFWEIPGFLFEAETVEEVEEHKKRIWKALICPDYTSMPNGSSQNSTPETVIKHRVRNNVALLFRGLTFFKDFHFRSRYFADLSADIFPGSGATTIKMLEKVFVQARRAYVKVHGARKASKVAPFADTYIKFLDSPGGDMIATTSKKPEVREKWSALKKRGALFNLAQHRPDDVEDSSDDDEILTLPGEKRPNPTSKKRKKPKSAPQTPSRPAKRPSTSSVRYSTHRARVLSPSSSPPLTRFDSAIGLMSDSTNVSEDELIISSPIYSPDTASFPNSRSADRKITERLQIMDLKISKQEASLVAHDNSIESLKIDASLWNEGRAPAQLTATVKGVVARLETLEGKKKGSEKYISQVVKDQLNPIKAWNEEKLNALDARLDFKLDACVRNLAVEESKRRDFKTTLDKLGVRQDNLRDAVKRHRGDHKKLARDLNLRLEELENGRHESGSDQATDSEEGDDEAGSNPAKSRIAVLEQELAALRQTNEKQGDDLKVRVTAQEEEVVRLKEGERHLKEEIAQLKRELQQKGDEIPGLVMLRVMEAMRSVEQDARQRPVELLPQYTPQGQHHQNLGLHNPRPNRPATMSNWQQGGHRNEELFNRGHGGGDSGQHSSARTAQQNIGHRSGGGSTRGRNNLWST</sequence>
<dbReference type="EMBL" id="MU866220">
    <property type="protein sequence ID" value="KAK4175788.1"/>
    <property type="molecule type" value="Genomic_DNA"/>
</dbReference>
<gene>
    <name evidence="3" type="ORF">QBC36DRAFT_353766</name>
</gene>
<feature type="compositionally biased region" description="Polar residues" evidence="2">
    <location>
        <begin position="601"/>
        <end position="610"/>
    </location>
</feature>
<dbReference type="Proteomes" id="UP001302321">
    <property type="component" value="Unassembled WGS sequence"/>
</dbReference>
<reference evidence="3" key="2">
    <citation type="submission" date="2023-05" db="EMBL/GenBank/DDBJ databases">
        <authorList>
            <consortium name="Lawrence Berkeley National Laboratory"/>
            <person name="Steindorff A."/>
            <person name="Hensen N."/>
            <person name="Bonometti L."/>
            <person name="Westerberg I."/>
            <person name="Brannstrom I.O."/>
            <person name="Guillou S."/>
            <person name="Cros-Aarteil S."/>
            <person name="Calhoun S."/>
            <person name="Haridas S."/>
            <person name="Kuo A."/>
            <person name="Mondo S."/>
            <person name="Pangilinan J."/>
            <person name="Riley R."/>
            <person name="Labutti K."/>
            <person name="Andreopoulos B."/>
            <person name="Lipzen A."/>
            <person name="Chen C."/>
            <person name="Yanf M."/>
            <person name="Daum C."/>
            <person name="Ng V."/>
            <person name="Clum A."/>
            <person name="Ohm R."/>
            <person name="Martin F."/>
            <person name="Silar P."/>
            <person name="Natvig D."/>
            <person name="Lalanne C."/>
            <person name="Gautier V."/>
            <person name="Ament-Velasquez S.L."/>
            <person name="Kruys A."/>
            <person name="Hutchinson M.I."/>
            <person name="Powell A.J."/>
            <person name="Barry K."/>
            <person name="Miller A.N."/>
            <person name="Grigoriev I.V."/>
            <person name="Debuchy R."/>
            <person name="Gladieux P."/>
            <person name="Thoren M.H."/>
            <person name="Johannesson H."/>
        </authorList>
    </citation>
    <scope>NUCLEOTIDE SEQUENCE</scope>
    <source>
        <strain evidence="3">CBS 892.96</strain>
    </source>
</reference>
<keyword evidence="1" id="KW-0175">Coiled coil</keyword>
<feature type="compositionally biased region" description="Acidic residues" evidence="2">
    <location>
        <begin position="472"/>
        <end position="481"/>
    </location>
</feature>
<dbReference type="AlphaFoldDB" id="A0AAN6W5I2"/>
<evidence type="ECO:0000313" key="3">
    <source>
        <dbReference type="EMBL" id="KAK4175788.1"/>
    </source>
</evidence>
<feature type="region of interest" description="Disordered" evidence="2">
    <location>
        <begin position="582"/>
        <end position="657"/>
    </location>
</feature>
<evidence type="ECO:0000256" key="2">
    <source>
        <dbReference type="SAM" id="MobiDB-lite"/>
    </source>
</evidence>
<feature type="coiled-coil region" evidence="1">
    <location>
        <begin position="490"/>
        <end position="549"/>
    </location>
</feature>
<feature type="compositionally biased region" description="Basic and acidic residues" evidence="2">
    <location>
        <begin position="457"/>
        <end position="467"/>
    </location>
</feature>
<protein>
    <submittedName>
        <fullName evidence="3">Uncharacterized protein</fullName>
    </submittedName>
</protein>
<proteinExistence type="predicted"/>
<keyword evidence="4" id="KW-1185">Reference proteome</keyword>
<comment type="caution">
    <text evidence="3">The sequence shown here is derived from an EMBL/GenBank/DDBJ whole genome shotgun (WGS) entry which is preliminary data.</text>
</comment>
<feature type="compositionally biased region" description="Polar residues" evidence="2">
    <location>
        <begin position="225"/>
        <end position="243"/>
    </location>
</feature>
<accession>A0AAN6W5I2</accession>
<feature type="compositionally biased region" description="Acidic residues" evidence="2">
    <location>
        <begin position="193"/>
        <end position="203"/>
    </location>
</feature>
<evidence type="ECO:0000313" key="4">
    <source>
        <dbReference type="Proteomes" id="UP001302321"/>
    </source>
</evidence>
<feature type="region of interest" description="Disordered" evidence="2">
    <location>
        <begin position="188"/>
        <end position="257"/>
    </location>
</feature>
<evidence type="ECO:0000256" key="1">
    <source>
        <dbReference type="SAM" id="Coils"/>
    </source>
</evidence>
<feature type="region of interest" description="Disordered" evidence="2">
    <location>
        <begin position="457"/>
        <end position="486"/>
    </location>
</feature>
<organism evidence="3 4">
    <name type="scientific">Triangularia setosa</name>
    <dbReference type="NCBI Taxonomy" id="2587417"/>
    <lineage>
        <taxon>Eukaryota</taxon>
        <taxon>Fungi</taxon>
        <taxon>Dikarya</taxon>
        <taxon>Ascomycota</taxon>
        <taxon>Pezizomycotina</taxon>
        <taxon>Sordariomycetes</taxon>
        <taxon>Sordariomycetidae</taxon>
        <taxon>Sordariales</taxon>
        <taxon>Podosporaceae</taxon>
        <taxon>Triangularia</taxon>
    </lineage>
</organism>